<gene>
    <name evidence="1" type="ORF">BACUNI_04589</name>
</gene>
<protein>
    <submittedName>
        <fullName evidence="1">Uncharacterized protein</fullName>
    </submittedName>
</protein>
<reference evidence="1" key="1">
    <citation type="submission" date="2007-06" db="EMBL/GenBank/DDBJ databases">
        <authorList>
            <person name="Fulton L."/>
            <person name="Clifton S."/>
            <person name="Fulton B."/>
            <person name="Xu J."/>
            <person name="Minx P."/>
            <person name="Pepin K.H."/>
            <person name="Johnson M."/>
            <person name="Thiruvilangam P."/>
            <person name="Bhonagiri V."/>
            <person name="Nash W.E."/>
            <person name="Mardis E.R."/>
            <person name="Wilson R.K."/>
        </authorList>
    </citation>
    <scope>NUCLEOTIDE SEQUENCE [LARGE SCALE GENOMIC DNA]</scope>
    <source>
        <strain evidence="1">ATCC 8492</strain>
    </source>
</reference>
<evidence type="ECO:0000313" key="2">
    <source>
        <dbReference type="Proteomes" id="UP000004110"/>
    </source>
</evidence>
<dbReference type="AlphaFoldDB" id="A0ABC9N5M1"/>
<dbReference type="EMBL" id="AAYH02000049">
    <property type="protein sequence ID" value="EDO52035.1"/>
    <property type="molecule type" value="Genomic_DNA"/>
</dbReference>
<name>A0ABC9N5M1_BACUC</name>
<sequence length="42" mass="5121">MSHFVRNNGTYTACTDNKNFTHFFVLYYYIRFIKNTESKYKG</sequence>
<reference evidence="1" key="2">
    <citation type="submission" date="2013-11" db="EMBL/GenBank/DDBJ databases">
        <title>Draft genome sequence of Bacteroides uniformis (ATCC 8492).</title>
        <authorList>
            <person name="Sudarsanam P."/>
            <person name="Ley R."/>
            <person name="Guruge J."/>
            <person name="Turnbaugh P.J."/>
            <person name="Mahowald M."/>
            <person name="Liep D."/>
            <person name="Gordon J."/>
        </authorList>
    </citation>
    <scope>NUCLEOTIDE SEQUENCE</scope>
    <source>
        <strain evidence="1">ATCC 8492</strain>
    </source>
</reference>
<keyword evidence="2" id="KW-1185">Reference proteome</keyword>
<accession>A0ABC9N5M1</accession>
<proteinExistence type="predicted"/>
<evidence type="ECO:0000313" key="1">
    <source>
        <dbReference type="EMBL" id="EDO52035.1"/>
    </source>
</evidence>
<comment type="caution">
    <text evidence="1">The sequence shown here is derived from an EMBL/GenBank/DDBJ whole genome shotgun (WGS) entry which is preliminary data.</text>
</comment>
<organism evidence="1 2">
    <name type="scientific">Bacteroides uniformis (strain ATCC 8492 / DSM 6597 / CCUG 4942 / CIP 103695 / JCM 5828 / KCTC 5204 / NCTC 13054 / VPI 0061)</name>
    <dbReference type="NCBI Taxonomy" id="411479"/>
    <lineage>
        <taxon>Bacteria</taxon>
        <taxon>Pseudomonadati</taxon>
        <taxon>Bacteroidota</taxon>
        <taxon>Bacteroidia</taxon>
        <taxon>Bacteroidales</taxon>
        <taxon>Bacteroidaceae</taxon>
        <taxon>Bacteroides</taxon>
    </lineage>
</organism>
<dbReference type="Proteomes" id="UP000004110">
    <property type="component" value="Unassembled WGS sequence"/>
</dbReference>